<dbReference type="PROSITE" id="PS50112">
    <property type="entry name" value="PAS"/>
    <property type="match status" value="2"/>
</dbReference>
<dbReference type="InterPro" id="IPR000014">
    <property type="entry name" value="PAS"/>
</dbReference>
<evidence type="ECO:0000256" key="10">
    <source>
        <dbReference type="ARBA" id="ARBA00059827"/>
    </source>
</evidence>
<evidence type="ECO:0000259" key="12">
    <source>
        <dbReference type="PROSITE" id="PS50109"/>
    </source>
</evidence>
<dbReference type="Gene3D" id="3.30.450.20">
    <property type="entry name" value="PAS domain"/>
    <property type="match status" value="2"/>
</dbReference>
<dbReference type="Pfam" id="PF00512">
    <property type="entry name" value="HisKA"/>
    <property type="match status" value="1"/>
</dbReference>
<dbReference type="Pfam" id="PF13426">
    <property type="entry name" value="PAS_9"/>
    <property type="match status" value="1"/>
</dbReference>
<comment type="catalytic activity">
    <reaction evidence="1">
        <text>ATP + protein L-histidine = ADP + protein N-phospho-L-histidine.</text>
        <dbReference type="EC" id="2.7.13.3"/>
    </reaction>
</comment>
<dbReference type="InterPro" id="IPR035965">
    <property type="entry name" value="PAS-like_dom_sf"/>
</dbReference>
<dbReference type="SUPFAM" id="SSF55785">
    <property type="entry name" value="PYP-like sensor domain (PAS domain)"/>
    <property type="match status" value="2"/>
</dbReference>
<dbReference type="PRINTS" id="PR00344">
    <property type="entry name" value="BCTRLSENSOR"/>
</dbReference>
<reference evidence="15 16" key="1">
    <citation type="journal article" date="2019" name="Front. Microbiol.">
        <title>Genomes of Neutrophilic Sulfur-Oxidizing Chemolithoautotrophs Representing 9 Proteobacterial Species From 8 Genera.</title>
        <authorList>
            <person name="Watanabe T."/>
            <person name="Kojima H."/>
            <person name="Umezawa K."/>
            <person name="Hori C."/>
            <person name="Takasuka T.E."/>
            <person name="Kato Y."/>
            <person name="Fukui M."/>
        </authorList>
    </citation>
    <scope>NUCLEOTIDE SEQUENCE [LARGE SCALE GENOMIC DNA]</scope>
    <source>
        <strain evidence="15 16">TTN</strain>
    </source>
</reference>
<dbReference type="PANTHER" id="PTHR42878:SF15">
    <property type="entry name" value="BACTERIOPHYTOCHROME"/>
    <property type="match status" value="1"/>
</dbReference>
<dbReference type="Pfam" id="PF00989">
    <property type="entry name" value="PAS"/>
    <property type="match status" value="1"/>
</dbReference>
<keyword evidence="4" id="KW-0597">Phosphoprotein</keyword>
<comment type="caution">
    <text evidence="15">The sequence shown here is derived from an EMBL/GenBank/DDBJ whole genome shotgun (WGS) entry which is preliminary data.</text>
</comment>
<dbReference type="AlphaFoldDB" id="A0A401JZV5"/>
<feature type="domain" description="PAC" evidence="14">
    <location>
        <begin position="63"/>
        <end position="113"/>
    </location>
</feature>
<keyword evidence="16" id="KW-1185">Reference proteome</keyword>
<feature type="domain" description="PAS" evidence="13">
    <location>
        <begin position="114"/>
        <end position="184"/>
    </location>
</feature>
<evidence type="ECO:0000256" key="9">
    <source>
        <dbReference type="ARBA" id="ARBA00023136"/>
    </source>
</evidence>
<evidence type="ECO:0000256" key="6">
    <source>
        <dbReference type="ARBA" id="ARBA00022741"/>
    </source>
</evidence>
<dbReference type="Gene3D" id="1.10.287.130">
    <property type="match status" value="1"/>
</dbReference>
<dbReference type="InterPro" id="IPR003661">
    <property type="entry name" value="HisK_dim/P_dom"/>
</dbReference>
<dbReference type="Proteomes" id="UP000286806">
    <property type="component" value="Unassembled WGS sequence"/>
</dbReference>
<dbReference type="SUPFAM" id="SSF47384">
    <property type="entry name" value="Homodimeric domain of signal transducing histidine kinase"/>
    <property type="match status" value="1"/>
</dbReference>
<dbReference type="InterPro" id="IPR000700">
    <property type="entry name" value="PAS-assoc_C"/>
</dbReference>
<dbReference type="Gene3D" id="3.30.565.10">
    <property type="entry name" value="Histidine kinase-like ATPase, C-terminal domain"/>
    <property type="match status" value="1"/>
</dbReference>
<evidence type="ECO:0000259" key="14">
    <source>
        <dbReference type="PROSITE" id="PS50113"/>
    </source>
</evidence>
<dbReference type="NCBIfam" id="TIGR00229">
    <property type="entry name" value="sensory_box"/>
    <property type="match status" value="2"/>
</dbReference>
<dbReference type="SMART" id="SM00086">
    <property type="entry name" value="PAC"/>
    <property type="match status" value="2"/>
</dbReference>
<evidence type="ECO:0000313" key="16">
    <source>
        <dbReference type="Proteomes" id="UP000286806"/>
    </source>
</evidence>
<evidence type="ECO:0000256" key="11">
    <source>
        <dbReference type="ARBA" id="ARBA00070616"/>
    </source>
</evidence>
<evidence type="ECO:0000256" key="5">
    <source>
        <dbReference type="ARBA" id="ARBA00022679"/>
    </source>
</evidence>
<dbReference type="InterPro" id="IPR004358">
    <property type="entry name" value="Sig_transdc_His_kin-like_C"/>
</dbReference>
<dbReference type="SMART" id="SM00387">
    <property type="entry name" value="HATPase_c"/>
    <property type="match status" value="1"/>
</dbReference>
<dbReference type="CDD" id="cd00130">
    <property type="entry name" value="PAS"/>
    <property type="match status" value="2"/>
</dbReference>
<dbReference type="Pfam" id="PF02518">
    <property type="entry name" value="HATPase_c"/>
    <property type="match status" value="1"/>
</dbReference>
<keyword evidence="5" id="KW-0808">Transferase</keyword>
<evidence type="ECO:0000256" key="2">
    <source>
        <dbReference type="ARBA" id="ARBA00004429"/>
    </source>
</evidence>
<dbReference type="PROSITE" id="PS50113">
    <property type="entry name" value="PAC"/>
    <property type="match status" value="2"/>
</dbReference>
<dbReference type="InterPro" id="IPR036890">
    <property type="entry name" value="HATPase_C_sf"/>
</dbReference>
<evidence type="ECO:0000259" key="13">
    <source>
        <dbReference type="PROSITE" id="PS50112"/>
    </source>
</evidence>
<dbReference type="EC" id="2.7.13.3" evidence="3"/>
<dbReference type="PANTHER" id="PTHR42878">
    <property type="entry name" value="TWO-COMPONENT HISTIDINE KINASE"/>
    <property type="match status" value="1"/>
</dbReference>
<evidence type="ECO:0000256" key="8">
    <source>
        <dbReference type="ARBA" id="ARBA00022840"/>
    </source>
</evidence>
<keyword evidence="7" id="KW-0418">Kinase</keyword>
<dbReference type="GO" id="GO:0007234">
    <property type="term" value="P:osmosensory signaling via phosphorelay pathway"/>
    <property type="evidence" value="ECO:0007669"/>
    <property type="project" value="TreeGrafter"/>
</dbReference>
<dbReference type="FunFam" id="3.30.565.10:FF:000006">
    <property type="entry name" value="Sensor histidine kinase WalK"/>
    <property type="match status" value="1"/>
</dbReference>
<organism evidence="15 16">
    <name type="scientific">Sulfuriferula multivorans</name>
    <dbReference type="NCBI Taxonomy" id="1559896"/>
    <lineage>
        <taxon>Bacteria</taxon>
        <taxon>Pseudomonadati</taxon>
        <taxon>Pseudomonadota</taxon>
        <taxon>Betaproteobacteria</taxon>
        <taxon>Nitrosomonadales</taxon>
        <taxon>Sulfuricellaceae</taxon>
        <taxon>Sulfuriferula</taxon>
    </lineage>
</organism>
<comment type="function">
    <text evidence="10">Putative oxygen sensor; modulates the activity of FixJ, a transcriptional activator of nitrogen fixation fixK gene. FixL probably acts as a kinase that phosphorylates FixJ.</text>
</comment>
<dbReference type="SUPFAM" id="SSF55874">
    <property type="entry name" value="ATPase domain of HSP90 chaperone/DNA topoisomerase II/histidine kinase"/>
    <property type="match status" value="1"/>
</dbReference>
<evidence type="ECO:0000256" key="3">
    <source>
        <dbReference type="ARBA" id="ARBA00012438"/>
    </source>
</evidence>
<dbReference type="GO" id="GO:0006355">
    <property type="term" value="P:regulation of DNA-templated transcription"/>
    <property type="evidence" value="ECO:0007669"/>
    <property type="project" value="InterPro"/>
</dbReference>
<dbReference type="InterPro" id="IPR003594">
    <property type="entry name" value="HATPase_dom"/>
</dbReference>
<protein>
    <recommendedName>
        <fullName evidence="11">Sensor protein FixL</fullName>
        <ecNumber evidence="3">2.7.13.3</ecNumber>
    </recommendedName>
</protein>
<dbReference type="InterPro" id="IPR050351">
    <property type="entry name" value="BphY/WalK/GraS-like"/>
</dbReference>
<keyword evidence="9" id="KW-0472">Membrane</keyword>
<evidence type="ECO:0000256" key="4">
    <source>
        <dbReference type="ARBA" id="ARBA00022553"/>
    </source>
</evidence>
<feature type="domain" description="PAC" evidence="14">
    <location>
        <begin position="191"/>
        <end position="241"/>
    </location>
</feature>
<keyword evidence="8" id="KW-0067">ATP-binding</keyword>
<dbReference type="InterPro" id="IPR036097">
    <property type="entry name" value="HisK_dim/P_sf"/>
</dbReference>
<keyword evidence="6" id="KW-0547">Nucleotide-binding</keyword>
<feature type="domain" description="PAS" evidence="13">
    <location>
        <begin position="1"/>
        <end position="39"/>
    </location>
</feature>
<evidence type="ECO:0000256" key="1">
    <source>
        <dbReference type="ARBA" id="ARBA00000085"/>
    </source>
</evidence>
<dbReference type="InterPro" id="IPR001610">
    <property type="entry name" value="PAC"/>
</dbReference>
<comment type="subcellular location">
    <subcellularLocation>
        <location evidence="2">Cell inner membrane</location>
        <topology evidence="2">Multi-pass membrane protein</topology>
    </subcellularLocation>
</comment>
<dbReference type="GO" id="GO:0030295">
    <property type="term" value="F:protein kinase activator activity"/>
    <property type="evidence" value="ECO:0007669"/>
    <property type="project" value="TreeGrafter"/>
</dbReference>
<evidence type="ECO:0000313" key="15">
    <source>
        <dbReference type="EMBL" id="GCB02239.1"/>
    </source>
</evidence>
<dbReference type="InterPro" id="IPR013767">
    <property type="entry name" value="PAS_fold"/>
</dbReference>
<dbReference type="GO" id="GO:0000155">
    <property type="term" value="F:phosphorelay sensor kinase activity"/>
    <property type="evidence" value="ECO:0007669"/>
    <property type="project" value="InterPro"/>
</dbReference>
<name>A0A401JZV5_9PROT</name>
<sequence>MIITDREGLIILANPPVERLFGYPRQELIGKPMEILLPERFRQAHGSQRMGYFTQPRARGMGTGMDLLGQRQDGSEFPVDVSLSPLKTEQGLLVMATIHDITRRRQAEEALRESDARMRAIFDTAVDGIVTIDEHGIIERFNPAAERMFGYSEAKVAGNNVSMLMPSPYREAHDGYLAHYLQTGEKKIIGIGREVVGLRKDGTTFPMDLAVGETRLGERRMFAGTVRDISERKRAEEQRALLVHELESANEELKNFAYVVSHDLKAPLRAIGSLADWLSADYADKFDAEGKEHMRLLVSRVRRMDSLIDGILLYSRVGRVKETALPVDLDRLVHEVIDLLAPSPNIAVTIENPLPTIVIEPTRIQQVFQNLLSNAIKYLDKPDGKIRVGCAAEGSEWKFSVADNGPGIEERHFERIFQLFQTLTPRDKVESTGVGLSLVKKIVEMYGGRVWVESSMGEGSTFFFTLPRTKTGIRSNKGKT</sequence>
<dbReference type="EMBL" id="BGOW01000036">
    <property type="protein sequence ID" value="GCB02239.1"/>
    <property type="molecule type" value="Genomic_DNA"/>
</dbReference>
<dbReference type="PROSITE" id="PS50109">
    <property type="entry name" value="HIS_KIN"/>
    <property type="match status" value="1"/>
</dbReference>
<proteinExistence type="predicted"/>
<dbReference type="CDD" id="cd00082">
    <property type="entry name" value="HisKA"/>
    <property type="match status" value="1"/>
</dbReference>
<dbReference type="SMART" id="SM00091">
    <property type="entry name" value="PAS"/>
    <property type="match status" value="2"/>
</dbReference>
<dbReference type="FunFam" id="3.30.450.20:FF:000060">
    <property type="entry name" value="Sensor protein FixL"/>
    <property type="match status" value="1"/>
</dbReference>
<accession>A0A401JZV5</accession>
<dbReference type="SMART" id="SM00388">
    <property type="entry name" value="HisKA"/>
    <property type="match status" value="1"/>
</dbReference>
<evidence type="ECO:0000256" key="7">
    <source>
        <dbReference type="ARBA" id="ARBA00022777"/>
    </source>
</evidence>
<gene>
    <name evidence="15" type="ORF">SFMTTN_3061</name>
</gene>
<dbReference type="GO" id="GO:0005524">
    <property type="term" value="F:ATP binding"/>
    <property type="evidence" value="ECO:0007669"/>
    <property type="project" value="UniProtKB-KW"/>
</dbReference>
<dbReference type="GO" id="GO:0000156">
    <property type="term" value="F:phosphorelay response regulator activity"/>
    <property type="evidence" value="ECO:0007669"/>
    <property type="project" value="TreeGrafter"/>
</dbReference>
<dbReference type="InterPro" id="IPR005467">
    <property type="entry name" value="His_kinase_dom"/>
</dbReference>
<feature type="domain" description="Histidine kinase" evidence="12">
    <location>
        <begin position="259"/>
        <end position="470"/>
    </location>
</feature>
<dbReference type="GO" id="GO:0005886">
    <property type="term" value="C:plasma membrane"/>
    <property type="evidence" value="ECO:0007669"/>
    <property type="project" value="UniProtKB-SubCell"/>
</dbReference>